<keyword evidence="1" id="KW-0812">Transmembrane</keyword>
<dbReference type="AlphaFoldDB" id="A0A653K307"/>
<feature type="transmembrane region" description="Helical" evidence="1">
    <location>
        <begin position="67"/>
        <end position="87"/>
    </location>
</feature>
<evidence type="ECO:0000256" key="1">
    <source>
        <dbReference type="SAM" id="Phobius"/>
    </source>
</evidence>
<organism evidence="2 3">
    <name type="scientific">Acinetobacter proteolyticus</name>
    <dbReference type="NCBI Taxonomy" id="1776741"/>
    <lineage>
        <taxon>Bacteria</taxon>
        <taxon>Pseudomonadati</taxon>
        <taxon>Pseudomonadota</taxon>
        <taxon>Gammaproteobacteria</taxon>
        <taxon>Moraxellales</taxon>
        <taxon>Moraxellaceae</taxon>
        <taxon>Acinetobacter</taxon>
    </lineage>
</organism>
<dbReference type="Proteomes" id="UP000430404">
    <property type="component" value="Unassembled WGS sequence"/>
</dbReference>
<dbReference type="RefSeq" id="WP_159724963.1">
    <property type="nucleotide sequence ID" value="NZ_LR732744.1"/>
</dbReference>
<accession>A0A653K307</accession>
<name>A0A653K307_9GAMM</name>
<keyword evidence="1" id="KW-1133">Transmembrane helix</keyword>
<reference evidence="2 3" key="1">
    <citation type="submission" date="2019-10" db="EMBL/GenBank/DDBJ databases">
        <authorList>
            <person name="Karimi E."/>
        </authorList>
    </citation>
    <scope>NUCLEOTIDE SEQUENCE [LARGE SCALE GENOMIC DNA]</scope>
    <source>
        <strain evidence="2">Acinetobacter sp. 8BE</strain>
    </source>
</reference>
<keyword evidence="1" id="KW-0472">Membrane</keyword>
<proteinExistence type="predicted"/>
<dbReference type="EMBL" id="CABWKZ010000014">
    <property type="protein sequence ID" value="VXA55202.1"/>
    <property type="molecule type" value="Genomic_DNA"/>
</dbReference>
<sequence>MGILRDKIDHIEEILHQFPSVLFIVLLTICFTVFSPFVYVSIIKGIANTQILTTFPFKGLVENNIDVLKYGLFIVPVAVLCIGLSLAQERYSRIISRFY</sequence>
<evidence type="ECO:0000313" key="2">
    <source>
        <dbReference type="EMBL" id="VXA55202.1"/>
    </source>
</evidence>
<protein>
    <submittedName>
        <fullName evidence="2">Uncharacterized protein</fullName>
    </submittedName>
</protein>
<feature type="transmembrane region" description="Helical" evidence="1">
    <location>
        <begin position="21"/>
        <end position="47"/>
    </location>
</feature>
<gene>
    <name evidence="2" type="ORF">ACI8B_210005</name>
</gene>
<evidence type="ECO:0000313" key="3">
    <source>
        <dbReference type="Proteomes" id="UP000430404"/>
    </source>
</evidence>